<feature type="transmembrane region" description="Helical" evidence="7">
    <location>
        <begin position="189"/>
        <end position="207"/>
    </location>
</feature>
<keyword evidence="3 7" id="KW-1003">Cell membrane</keyword>
<keyword evidence="5 7" id="KW-1133">Transmembrane helix</keyword>
<dbReference type="NCBIfam" id="NF008102">
    <property type="entry name" value="PRK10847.1"/>
    <property type="match status" value="1"/>
</dbReference>
<gene>
    <name evidence="9" type="primary">yqjA</name>
    <name evidence="9" type="ORF">ASN18_2178</name>
</gene>
<evidence type="ECO:0000256" key="5">
    <source>
        <dbReference type="ARBA" id="ARBA00022989"/>
    </source>
</evidence>
<proteinExistence type="inferred from homology"/>
<keyword evidence="4 7" id="KW-0812">Transmembrane</keyword>
<evidence type="ECO:0000313" key="10">
    <source>
        <dbReference type="Proteomes" id="UP000060487"/>
    </source>
</evidence>
<reference evidence="9 10" key="1">
    <citation type="submission" date="2015-11" db="EMBL/GenBank/DDBJ databases">
        <authorList>
            <person name="Lin W."/>
        </authorList>
    </citation>
    <scope>NUCLEOTIDE SEQUENCE [LARGE SCALE GENOMIC DNA]</scope>
    <source>
        <strain evidence="9 10">HCH-1</strain>
    </source>
</reference>
<organism evidence="9 10">
    <name type="scientific">Candidatus Magnetominusculus xianensis</name>
    <dbReference type="NCBI Taxonomy" id="1748249"/>
    <lineage>
        <taxon>Bacteria</taxon>
        <taxon>Pseudomonadati</taxon>
        <taxon>Nitrospirota</taxon>
        <taxon>Nitrospiria</taxon>
        <taxon>Nitrospirales</taxon>
        <taxon>Nitrospiraceae</taxon>
        <taxon>Candidatus Magnetominusculus</taxon>
    </lineage>
</organism>
<evidence type="ECO:0000256" key="1">
    <source>
        <dbReference type="ARBA" id="ARBA00004651"/>
    </source>
</evidence>
<protein>
    <submittedName>
        <fullName evidence="9">Inner membrane protein YqjA</fullName>
    </submittedName>
</protein>
<evidence type="ECO:0000256" key="3">
    <source>
        <dbReference type="ARBA" id="ARBA00022475"/>
    </source>
</evidence>
<dbReference type="RefSeq" id="WP_236861690.1">
    <property type="nucleotide sequence ID" value="NZ_LNQR01000076.1"/>
</dbReference>
<comment type="similarity">
    <text evidence="2 7">Belongs to the DedA family.</text>
</comment>
<dbReference type="Pfam" id="PF09335">
    <property type="entry name" value="VTT_dom"/>
    <property type="match status" value="1"/>
</dbReference>
<feature type="transmembrane region" description="Helical" evidence="7">
    <location>
        <begin position="123"/>
        <end position="145"/>
    </location>
</feature>
<dbReference type="Proteomes" id="UP000060487">
    <property type="component" value="Unassembled WGS sequence"/>
</dbReference>
<evidence type="ECO:0000259" key="8">
    <source>
        <dbReference type="Pfam" id="PF09335"/>
    </source>
</evidence>
<accession>A0ABR5SFB3</accession>
<evidence type="ECO:0000256" key="4">
    <source>
        <dbReference type="ARBA" id="ARBA00022692"/>
    </source>
</evidence>
<feature type="transmembrane region" description="Helical" evidence="7">
    <location>
        <begin position="28"/>
        <end position="50"/>
    </location>
</feature>
<evidence type="ECO:0000256" key="7">
    <source>
        <dbReference type="RuleBase" id="RU367016"/>
    </source>
</evidence>
<dbReference type="InterPro" id="IPR058127">
    <property type="entry name" value="DedA"/>
</dbReference>
<evidence type="ECO:0000313" key="9">
    <source>
        <dbReference type="EMBL" id="KWT83490.1"/>
    </source>
</evidence>
<keyword evidence="10" id="KW-1185">Reference proteome</keyword>
<dbReference type="EMBL" id="LNQR01000076">
    <property type="protein sequence ID" value="KWT83490.1"/>
    <property type="molecule type" value="Genomic_DNA"/>
</dbReference>
<comment type="caution">
    <text evidence="9">The sequence shown here is derived from an EMBL/GenBank/DDBJ whole genome shotgun (WGS) entry which is preliminary data.</text>
</comment>
<keyword evidence="6 7" id="KW-0472">Membrane</keyword>
<comment type="subcellular location">
    <subcellularLocation>
        <location evidence="1 7">Cell membrane</location>
        <topology evidence="1 7">Multi-pass membrane protein</topology>
    </subcellularLocation>
</comment>
<dbReference type="PANTHER" id="PTHR30353">
    <property type="entry name" value="INNER MEMBRANE PROTEIN DEDA-RELATED"/>
    <property type="match status" value="1"/>
</dbReference>
<feature type="transmembrane region" description="Helical" evidence="7">
    <location>
        <begin position="70"/>
        <end position="91"/>
    </location>
</feature>
<feature type="transmembrane region" description="Helical" evidence="7">
    <location>
        <begin position="157"/>
        <end position="177"/>
    </location>
</feature>
<dbReference type="PANTHER" id="PTHR30353:SF0">
    <property type="entry name" value="TRANSMEMBRANE PROTEIN"/>
    <property type="match status" value="1"/>
</dbReference>
<name>A0ABR5SFB3_9BACT</name>
<dbReference type="InterPro" id="IPR032816">
    <property type="entry name" value="VTT_dom"/>
</dbReference>
<feature type="domain" description="VTT" evidence="8">
    <location>
        <begin position="50"/>
        <end position="175"/>
    </location>
</feature>
<evidence type="ECO:0000256" key="6">
    <source>
        <dbReference type="ARBA" id="ARBA00023136"/>
    </source>
</evidence>
<sequence length="214" mass="24232">MIDLLKQFIEIVMHLDKHLGDIANSYGMWTYALLSVIVFCETGLVVTPFLPGDSLLFAAGTIAAISTLKLHWLIISLSLAAIIGDAVNYWAGYYIGPKVFHYENSRLLNKEYLERTRKFYEKYGAKAIIIARFVPIIRTFAPFVAGIGKMNYKRFTTYNIIGGICWVGICSTAGYFFGNIPIVKRNFTLVIFAIIIISILPAVVEFLRHKYEKK</sequence>
<dbReference type="InterPro" id="IPR032818">
    <property type="entry name" value="DedA-like"/>
</dbReference>
<evidence type="ECO:0000256" key="2">
    <source>
        <dbReference type="ARBA" id="ARBA00010792"/>
    </source>
</evidence>